<proteinExistence type="predicted"/>
<gene>
    <name evidence="1" type="ORF">QOZ98_001324</name>
</gene>
<keyword evidence="2" id="KW-1185">Reference proteome</keyword>
<organism evidence="1 2">
    <name type="scientific">Planomicrobium stackebrandtii</name>
    <dbReference type="NCBI Taxonomy" id="253160"/>
    <lineage>
        <taxon>Bacteria</taxon>
        <taxon>Bacillati</taxon>
        <taxon>Bacillota</taxon>
        <taxon>Bacilli</taxon>
        <taxon>Bacillales</taxon>
        <taxon>Caryophanaceae</taxon>
        <taxon>Planomicrobium</taxon>
    </lineage>
</organism>
<dbReference type="Proteomes" id="UP001241988">
    <property type="component" value="Unassembled WGS sequence"/>
</dbReference>
<dbReference type="EMBL" id="JAUSWB010000003">
    <property type="protein sequence ID" value="MDQ0428498.1"/>
    <property type="molecule type" value="Genomic_DNA"/>
</dbReference>
<sequence>MVEKYIDRREIRFQHGMPKAYFSVAKVQMCPENWILQTNPWIAQIKRPIAQTTGDIPQTNDLFRKEAVRFRKQLANLLFSSNQKPAAGGWFTLLFVV</sequence>
<evidence type="ECO:0000313" key="2">
    <source>
        <dbReference type="Proteomes" id="UP001241988"/>
    </source>
</evidence>
<dbReference type="RefSeq" id="WP_308786674.1">
    <property type="nucleotide sequence ID" value="NZ_JAUSWB010000003.1"/>
</dbReference>
<accession>A0ABU0GTV3</accession>
<comment type="caution">
    <text evidence="1">The sequence shown here is derived from an EMBL/GenBank/DDBJ whole genome shotgun (WGS) entry which is preliminary data.</text>
</comment>
<name>A0ABU0GTV3_9BACL</name>
<protein>
    <submittedName>
        <fullName evidence="1">Uncharacterized protein</fullName>
    </submittedName>
</protein>
<reference evidence="1 2" key="1">
    <citation type="submission" date="2023-07" db="EMBL/GenBank/DDBJ databases">
        <title>Genomic Encyclopedia of Type Strains, Phase IV (KMG-IV): sequencing the most valuable type-strain genomes for metagenomic binning, comparative biology and taxonomic classification.</title>
        <authorList>
            <person name="Goeker M."/>
        </authorList>
    </citation>
    <scope>NUCLEOTIDE SEQUENCE [LARGE SCALE GENOMIC DNA]</scope>
    <source>
        <strain evidence="1 2">DSM 16419</strain>
    </source>
</reference>
<evidence type="ECO:0000313" key="1">
    <source>
        <dbReference type="EMBL" id="MDQ0428498.1"/>
    </source>
</evidence>